<sequence>MKKSLTGIAALLLCACAVQRQAEVSEVDANSGIVRLTYGQAMLQDASTDRYVADGTATKACQKLGYASAFAYGQPVTTCSVTSGSLCVNERVTLQYQCRAAAAQIGGW</sequence>
<dbReference type="eggNOG" id="ENOG5032V2W">
    <property type="taxonomic scope" value="Bacteria"/>
</dbReference>
<dbReference type="InterPro" id="IPR025731">
    <property type="entry name" value="YecR-like"/>
</dbReference>
<accession>A0A0F0VQA9</accession>
<proteinExistence type="predicted"/>
<comment type="caution">
    <text evidence="1">The sequence shown here is derived from an EMBL/GenBank/DDBJ whole genome shotgun (WGS) entry which is preliminary data.</text>
</comment>
<dbReference type="AlphaFoldDB" id="A0A0F0VQA9"/>
<gene>
    <name evidence="1" type="ORF">ABW06_01525</name>
</gene>
<dbReference type="PATRIC" id="fig|61647.13.peg.1726"/>
<dbReference type="EMBL" id="LDZF01000001">
    <property type="protein sequence ID" value="KMK16673.1"/>
    <property type="molecule type" value="Genomic_DNA"/>
</dbReference>
<keyword evidence="2" id="KW-1185">Reference proteome</keyword>
<dbReference type="STRING" id="61647.LG71_14205"/>
<dbReference type="Pfam" id="PF13992">
    <property type="entry name" value="YecR"/>
    <property type="match status" value="1"/>
</dbReference>
<evidence type="ECO:0000313" key="1">
    <source>
        <dbReference type="EMBL" id="KMK16673.1"/>
    </source>
</evidence>
<organism evidence="1 2">
    <name type="scientific">Pluralibacter gergoviae</name>
    <name type="common">Enterobacter gergoviae</name>
    <dbReference type="NCBI Taxonomy" id="61647"/>
    <lineage>
        <taxon>Bacteria</taxon>
        <taxon>Pseudomonadati</taxon>
        <taxon>Pseudomonadota</taxon>
        <taxon>Gammaproteobacteria</taxon>
        <taxon>Enterobacterales</taxon>
        <taxon>Enterobacteriaceae</taxon>
        <taxon>Pluralibacter</taxon>
    </lineage>
</organism>
<dbReference type="Proteomes" id="UP000036196">
    <property type="component" value="Unassembled WGS sequence"/>
</dbReference>
<dbReference type="RefSeq" id="WP_045289230.1">
    <property type="nucleotide sequence ID" value="NZ_JAYKLB010000009.1"/>
</dbReference>
<dbReference type="PROSITE" id="PS51257">
    <property type="entry name" value="PROKAR_LIPOPROTEIN"/>
    <property type="match status" value="1"/>
</dbReference>
<dbReference type="OrthoDB" id="8607336at2"/>
<evidence type="ECO:0008006" key="3">
    <source>
        <dbReference type="Google" id="ProtNLM"/>
    </source>
</evidence>
<reference evidence="1 2" key="1">
    <citation type="submission" date="2015-05" db="EMBL/GenBank/DDBJ databases">
        <title>Genome sequences of Pluralibacter gergoviae.</title>
        <authorList>
            <person name="Greninger A.L."/>
            <person name="Miller S."/>
        </authorList>
    </citation>
    <scope>NUCLEOTIDE SEQUENCE [LARGE SCALE GENOMIC DNA]</scope>
    <source>
        <strain evidence="1 2">JS81F13</strain>
    </source>
</reference>
<protein>
    <recommendedName>
        <fullName evidence="3">YecR-like lipoprotein</fullName>
    </recommendedName>
</protein>
<name>A0A0F0VQA9_PLUGE</name>
<evidence type="ECO:0000313" key="2">
    <source>
        <dbReference type="Proteomes" id="UP000036196"/>
    </source>
</evidence>